<dbReference type="HOGENOM" id="CLU_3010676_0_0_3"/>
<dbReference type="EMBL" id="CP000554">
    <property type="protein sequence ID" value="ABM77120.1"/>
    <property type="molecule type" value="Genomic_DNA"/>
</dbReference>
<name>A2C6L0_PROM3</name>
<protein>
    <submittedName>
        <fullName evidence="1">Uncharacterized protein</fullName>
    </submittedName>
</protein>
<dbReference type="STRING" id="59922.P9303_03681"/>
<gene>
    <name evidence="1" type="ordered locus">P9303_03681</name>
</gene>
<dbReference type="KEGG" id="pmf:P9303_03681"/>
<dbReference type="AlphaFoldDB" id="A2C6L0"/>
<organism evidence="1 2">
    <name type="scientific">Prochlorococcus marinus (strain MIT 9303)</name>
    <dbReference type="NCBI Taxonomy" id="59922"/>
    <lineage>
        <taxon>Bacteria</taxon>
        <taxon>Bacillati</taxon>
        <taxon>Cyanobacteriota</taxon>
        <taxon>Cyanophyceae</taxon>
        <taxon>Synechococcales</taxon>
        <taxon>Prochlorococcaceae</taxon>
        <taxon>Prochlorococcus</taxon>
    </lineage>
</organism>
<proteinExistence type="predicted"/>
<accession>A2C6L0</accession>
<evidence type="ECO:0000313" key="1">
    <source>
        <dbReference type="EMBL" id="ABM77120.1"/>
    </source>
</evidence>
<reference evidence="1 2" key="1">
    <citation type="journal article" date="2007" name="PLoS Genet.">
        <title>Patterns and implications of gene gain and loss in the evolution of Prochlorococcus.</title>
        <authorList>
            <person name="Kettler G.C."/>
            <person name="Martiny A.C."/>
            <person name="Huang K."/>
            <person name="Zucker J."/>
            <person name="Coleman M.L."/>
            <person name="Rodrigue S."/>
            <person name="Chen F."/>
            <person name="Lapidus A."/>
            <person name="Ferriera S."/>
            <person name="Johnson J."/>
            <person name="Steglich C."/>
            <person name="Church G.M."/>
            <person name="Richardson P."/>
            <person name="Chisholm S.W."/>
        </authorList>
    </citation>
    <scope>NUCLEOTIDE SEQUENCE [LARGE SCALE GENOMIC DNA]</scope>
    <source>
        <strain evidence="1 2">MIT 9303</strain>
    </source>
</reference>
<sequence>MRDEKTESLLSSLEKAIKNSSVVAGLCHEVRIKVPMLLVCIACDFFAKTKHLDKCI</sequence>
<dbReference type="Proteomes" id="UP000002274">
    <property type="component" value="Chromosome"/>
</dbReference>
<evidence type="ECO:0000313" key="2">
    <source>
        <dbReference type="Proteomes" id="UP000002274"/>
    </source>
</evidence>